<comment type="similarity">
    <text evidence="1">Belongs to the pseudouridine synthase RluA family.</text>
</comment>
<comment type="caution">
    <text evidence="5">The sequence shown here is derived from an EMBL/GenBank/DDBJ whole genome shotgun (WGS) entry which is preliminary data.</text>
</comment>
<dbReference type="InterPro" id="IPR036910">
    <property type="entry name" value="HMG_box_dom_sf"/>
</dbReference>
<name>A0AAD5LHQ8_PYTIN</name>
<dbReference type="CDD" id="cd02869">
    <property type="entry name" value="PseudoU_synth_RluA_like"/>
    <property type="match status" value="1"/>
</dbReference>
<dbReference type="PANTHER" id="PTHR21600">
    <property type="entry name" value="MITOCHONDRIAL RNA PSEUDOURIDINE SYNTHASE"/>
    <property type="match status" value="1"/>
</dbReference>
<dbReference type="InterPro" id="IPR050188">
    <property type="entry name" value="RluA_PseudoU_synthase"/>
</dbReference>
<dbReference type="InterPro" id="IPR009071">
    <property type="entry name" value="HMG_box_dom"/>
</dbReference>
<dbReference type="AlphaFoldDB" id="A0AAD5LHQ8"/>
<keyword evidence="6" id="KW-1185">Reference proteome</keyword>
<evidence type="ECO:0000313" key="5">
    <source>
        <dbReference type="EMBL" id="KAJ0399308.1"/>
    </source>
</evidence>
<protein>
    <recommendedName>
        <fullName evidence="7">Pseudouridine synthase RsuA/RluA-like domain-containing protein</fullName>
    </recommendedName>
</protein>
<feature type="domain" description="HMG box" evidence="4">
    <location>
        <begin position="233"/>
        <end position="306"/>
    </location>
</feature>
<evidence type="ECO:0000256" key="1">
    <source>
        <dbReference type="ARBA" id="ARBA00010876"/>
    </source>
</evidence>
<dbReference type="GO" id="GO:0003723">
    <property type="term" value="F:RNA binding"/>
    <property type="evidence" value="ECO:0007669"/>
    <property type="project" value="InterPro"/>
</dbReference>
<dbReference type="GO" id="GO:0009982">
    <property type="term" value="F:pseudouridine synthase activity"/>
    <property type="evidence" value="ECO:0007669"/>
    <property type="project" value="InterPro"/>
</dbReference>
<evidence type="ECO:0000259" key="4">
    <source>
        <dbReference type="Pfam" id="PF09011"/>
    </source>
</evidence>
<accession>A0AAD5LHQ8</accession>
<feature type="domain" description="Pseudouridine synthase RsuA/RluA-like" evidence="3">
    <location>
        <begin position="93"/>
        <end position="214"/>
    </location>
</feature>
<dbReference type="GO" id="GO:0000455">
    <property type="term" value="P:enzyme-directed rRNA pseudouridine synthesis"/>
    <property type="evidence" value="ECO:0007669"/>
    <property type="project" value="TreeGrafter"/>
</dbReference>
<gene>
    <name evidence="5" type="ORF">P43SY_000147</name>
</gene>
<evidence type="ECO:0000256" key="2">
    <source>
        <dbReference type="SAM" id="MobiDB-lite"/>
    </source>
</evidence>
<dbReference type="SUPFAM" id="SSF47095">
    <property type="entry name" value="HMG-box"/>
    <property type="match status" value="1"/>
</dbReference>
<dbReference type="EMBL" id="JAKCXM010000187">
    <property type="protein sequence ID" value="KAJ0399308.1"/>
    <property type="molecule type" value="Genomic_DNA"/>
</dbReference>
<organism evidence="5 6">
    <name type="scientific">Pythium insidiosum</name>
    <name type="common">Pythiosis disease agent</name>
    <dbReference type="NCBI Taxonomy" id="114742"/>
    <lineage>
        <taxon>Eukaryota</taxon>
        <taxon>Sar</taxon>
        <taxon>Stramenopiles</taxon>
        <taxon>Oomycota</taxon>
        <taxon>Peronosporomycetes</taxon>
        <taxon>Pythiales</taxon>
        <taxon>Pythiaceae</taxon>
        <taxon>Pythium</taxon>
    </lineage>
</organism>
<dbReference type="Gene3D" id="1.10.30.10">
    <property type="entry name" value="High mobility group box domain"/>
    <property type="match status" value="1"/>
</dbReference>
<reference evidence="5" key="1">
    <citation type="submission" date="2021-12" db="EMBL/GenBank/DDBJ databases">
        <title>Prjna785345.</title>
        <authorList>
            <person name="Rujirawat T."/>
            <person name="Krajaejun T."/>
        </authorList>
    </citation>
    <scope>NUCLEOTIDE SEQUENCE</scope>
    <source>
        <strain evidence="5">Pi057C3</strain>
    </source>
</reference>
<dbReference type="Proteomes" id="UP001209570">
    <property type="component" value="Unassembled WGS sequence"/>
</dbReference>
<evidence type="ECO:0008006" key="7">
    <source>
        <dbReference type="Google" id="ProtNLM"/>
    </source>
</evidence>
<dbReference type="InterPro" id="IPR020103">
    <property type="entry name" value="PsdUridine_synth_cat_dom_sf"/>
</dbReference>
<dbReference type="Gene3D" id="3.30.2350.10">
    <property type="entry name" value="Pseudouridine synthase"/>
    <property type="match status" value="2"/>
</dbReference>
<proteinExistence type="inferred from homology"/>
<dbReference type="InterPro" id="IPR006145">
    <property type="entry name" value="PsdUridine_synth_RsuA/RluA"/>
</dbReference>
<evidence type="ECO:0000259" key="3">
    <source>
        <dbReference type="Pfam" id="PF00849"/>
    </source>
</evidence>
<dbReference type="Pfam" id="PF09011">
    <property type="entry name" value="HMG_box_2"/>
    <property type="match status" value="1"/>
</dbReference>
<dbReference type="PANTHER" id="PTHR21600:SF87">
    <property type="entry name" value="RNA PSEUDOURIDYLATE SYNTHASE DOMAIN-CONTAINING PROTEIN 1"/>
    <property type="match status" value="1"/>
</dbReference>
<dbReference type="SUPFAM" id="SSF55120">
    <property type="entry name" value="Pseudouridine synthase"/>
    <property type="match status" value="2"/>
</dbReference>
<evidence type="ECO:0000313" key="6">
    <source>
        <dbReference type="Proteomes" id="UP001209570"/>
    </source>
</evidence>
<sequence length="484" mass="55368">MLAWMSRKLPRREGIKVVAKASTTLTVPPSALRTSSSMASTGSTASGGDGARRHQSHLDEEDEPADSAAPVVQRGGPRRLDELQLRVVAKTQHLLVINKREDHRLDGEFDATIEKALHRDYPEIDKFRWIHQLDFATSGVMCIGLDREYGPATGTATSVACRLFREKRVQKEYLAVVRGHMPFHPRDLPEPLARSRRIQTCTFSKVDAFIQDVEEFERLKQQMNGTPAQQKRPEYPRGVRQAPAFFQMERQALMKDIKDGRLQQDALDEDQQRLLGIKKWTDLTKEEQRRYAELAQLDKARFRQELSRFLDGEWLRVADERCYDSRDEGEGIKSEEPVAYVFDDPIAEPDRDAFRMRIGDREKPEDPIVGGKPSTTIAFVLGHARYQGEDVTKVLLRPLTGRRHQLRLHLSHNGFPIIGDATYASPDETAPRMMLHAWRLWLMARPEEHLKYGDLHFTTPDPFEDIVPSQRELTTMSAHKTTGS</sequence>
<feature type="compositionally biased region" description="Low complexity" evidence="2">
    <location>
        <begin position="33"/>
        <end position="46"/>
    </location>
</feature>
<feature type="region of interest" description="Disordered" evidence="2">
    <location>
        <begin position="28"/>
        <end position="76"/>
    </location>
</feature>
<dbReference type="Pfam" id="PF00849">
    <property type="entry name" value="PseudoU_synth_2"/>
    <property type="match status" value="1"/>
</dbReference>